<keyword evidence="2" id="KW-0067">ATP-binding</keyword>
<evidence type="ECO:0000256" key="2">
    <source>
        <dbReference type="PIRSR" id="PIRSR640198-2"/>
    </source>
</evidence>
<dbReference type="PANTHER" id="PTHR13504:SF38">
    <property type="entry name" value="FIDO DOMAIN-CONTAINING PROTEIN"/>
    <property type="match status" value="1"/>
</dbReference>
<dbReference type="InterPro" id="IPR036597">
    <property type="entry name" value="Fido-like_dom_sf"/>
</dbReference>
<dbReference type="Gene3D" id="1.10.3290.10">
    <property type="entry name" value="Fido-like domain"/>
    <property type="match status" value="1"/>
</dbReference>
<dbReference type="PROSITE" id="PS51459">
    <property type="entry name" value="FIDO"/>
    <property type="match status" value="1"/>
</dbReference>
<accession>A0A921LTU4</accession>
<feature type="active site" evidence="1">
    <location>
        <position position="226"/>
    </location>
</feature>
<comment type="caution">
    <text evidence="5">The sequence shown here is derived from an EMBL/GenBank/DDBJ whole genome shotgun (WGS) entry which is preliminary data.</text>
</comment>
<dbReference type="InterPro" id="IPR003812">
    <property type="entry name" value="Fido"/>
</dbReference>
<name>A0A921LTU4_9ACTN</name>
<feature type="site" description="Important for autoinhibition of adenylyltransferase activity" evidence="3">
    <location>
        <position position="96"/>
    </location>
</feature>
<dbReference type="Proteomes" id="UP000753256">
    <property type="component" value="Unassembled WGS sequence"/>
</dbReference>
<proteinExistence type="predicted"/>
<evidence type="ECO:0000256" key="1">
    <source>
        <dbReference type="PIRSR" id="PIRSR640198-1"/>
    </source>
</evidence>
<gene>
    <name evidence="5" type="ORF">K8V70_08185</name>
</gene>
<keyword evidence="2" id="KW-0547">Nucleotide-binding</keyword>
<dbReference type="SUPFAM" id="SSF140931">
    <property type="entry name" value="Fic-like"/>
    <property type="match status" value="1"/>
</dbReference>
<evidence type="ECO:0000313" key="6">
    <source>
        <dbReference type="Proteomes" id="UP000753256"/>
    </source>
</evidence>
<protein>
    <submittedName>
        <fullName evidence="5">Fic family protein</fullName>
    </submittedName>
</protein>
<evidence type="ECO:0000256" key="3">
    <source>
        <dbReference type="PIRSR" id="PIRSR640198-3"/>
    </source>
</evidence>
<feature type="domain" description="Fido" evidence="4">
    <location>
        <begin position="146"/>
        <end position="293"/>
    </location>
</feature>
<dbReference type="Pfam" id="PF02661">
    <property type="entry name" value="Fic"/>
    <property type="match status" value="1"/>
</dbReference>
<sequence length="298" mass="33570">MAVKGLWSVADAAEAWGVSERTARNYCAQGRVPGAFLVGKTWAIPTGAEKPVRKPRTDARPASLLAVLRREREAGLPGGIYHRVQIDLTYNSNHIEGSRLTLDQTRFIFETNTIGVGDVANVDDIVETANHFRCIDMMIDAAEHRISERMVKQLHAQVKSGTSDSRKTWFAVGEYKRLPNEVGGCETASPEDVPQRMRALIDNYEDGGKKTLEDIVAFHVAFERIHPFQDGNGRVGRLLLFKECLRHCVVPFIITDEIKLFYYRGLNEWDREPGYLLDTCRAAQDAFGELMKRFGIND</sequence>
<evidence type="ECO:0000313" key="5">
    <source>
        <dbReference type="EMBL" id="HJG37819.1"/>
    </source>
</evidence>
<organism evidence="5 6">
    <name type="scientific">Enorma phocaeensis</name>
    <dbReference type="NCBI Taxonomy" id="1871019"/>
    <lineage>
        <taxon>Bacteria</taxon>
        <taxon>Bacillati</taxon>
        <taxon>Actinomycetota</taxon>
        <taxon>Coriobacteriia</taxon>
        <taxon>Coriobacteriales</taxon>
        <taxon>Coriobacteriaceae</taxon>
        <taxon>Enorma</taxon>
    </lineage>
</organism>
<dbReference type="GO" id="GO:0005524">
    <property type="term" value="F:ATP binding"/>
    <property type="evidence" value="ECO:0007669"/>
    <property type="project" value="UniProtKB-KW"/>
</dbReference>
<feature type="binding site" evidence="2">
    <location>
        <begin position="262"/>
        <end position="263"/>
    </location>
    <ligand>
        <name>ATP</name>
        <dbReference type="ChEBI" id="CHEBI:30616"/>
    </ligand>
</feature>
<dbReference type="InterPro" id="IPR040198">
    <property type="entry name" value="Fido_containing"/>
</dbReference>
<reference evidence="5" key="2">
    <citation type="submission" date="2021-09" db="EMBL/GenBank/DDBJ databases">
        <authorList>
            <person name="Gilroy R."/>
        </authorList>
    </citation>
    <scope>NUCLEOTIDE SEQUENCE</scope>
    <source>
        <strain evidence="5">ChiHjej13B12-9602</strain>
    </source>
</reference>
<dbReference type="EMBL" id="DYUZ01000029">
    <property type="protein sequence ID" value="HJG37819.1"/>
    <property type="molecule type" value="Genomic_DNA"/>
</dbReference>
<dbReference type="AlphaFoldDB" id="A0A921LTU4"/>
<feature type="binding site" evidence="2">
    <location>
        <begin position="230"/>
        <end position="237"/>
    </location>
    <ligand>
        <name>ATP</name>
        <dbReference type="ChEBI" id="CHEBI:30616"/>
    </ligand>
</feature>
<dbReference type="RefSeq" id="WP_273190841.1">
    <property type="nucleotide sequence ID" value="NZ_DYUZ01000029.1"/>
</dbReference>
<evidence type="ECO:0000259" key="4">
    <source>
        <dbReference type="PROSITE" id="PS51459"/>
    </source>
</evidence>
<dbReference type="PANTHER" id="PTHR13504">
    <property type="entry name" value="FIDO DOMAIN-CONTAINING PROTEIN DDB_G0283145"/>
    <property type="match status" value="1"/>
</dbReference>
<reference evidence="5" key="1">
    <citation type="journal article" date="2021" name="PeerJ">
        <title>Extensive microbial diversity within the chicken gut microbiome revealed by metagenomics and culture.</title>
        <authorList>
            <person name="Gilroy R."/>
            <person name="Ravi A."/>
            <person name="Getino M."/>
            <person name="Pursley I."/>
            <person name="Horton D.L."/>
            <person name="Alikhan N.F."/>
            <person name="Baker D."/>
            <person name="Gharbi K."/>
            <person name="Hall N."/>
            <person name="Watson M."/>
            <person name="Adriaenssens E.M."/>
            <person name="Foster-Nyarko E."/>
            <person name="Jarju S."/>
            <person name="Secka A."/>
            <person name="Antonio M."/>
            <person name="Oren A."/>
            <person name="Chaudhuri R.R."/>
            <person name="La Ragione R."/>
            <person name="Hildebrand F."/>
            <person name="Pallen M.J."/>
        </authorList>
    </citation>
    <scope>NUCLEOTIDE SEQUENCE</scope>
    <source>
        <strain evidence="5">ChiHjej13B12-9602</strain>
    </source>
</reference>